<dbReference type="Proteomes" id="UP000324479">
    <property type="component" value="Unassembled WGS sequence"/>
</dbReference>
<proteinExistence type="predicted"/>
<protein>
    <recommendedName>
        <fullName evidence="4">ImpB/mucB/samB family protein</fullName>
    </recommendedName>
</protein>
<dbReference type="RefSeq" id="WP_150080012.1">
    <property type="nucleotide sequence ID" value="NZ_VWOX01000043.1"/>
</dbReference>
<evidence type="ECO:0000313" key="2">
    <source>
        <dbReference type="EMBL" id="KAA5535665.1"/>
    </source>
</evidence>
<feature type="region of interest" description="Disordered" evidence="1">
    <location>
        <begin position="128"/>
        <end position="152"/>
    </location>
</feature>
<accession>A0A5M6CRB7</accession>
<evidence type="ECO:0000256" key="1">
    <source>
        <dbReference type="SAM" id="MobiDB-lite"/>
    </source>
</evidence>
<feature type="compositionally biased region" description="Polar residues" evidence="1">
    <location>
        <begin position="129"/>
        <end position="144"/>
    </location>
</feature>
<gene>
    <name evidence="2" type="ORF">FYK55_28435</name>
</gene>
<keyword evidence="3" id="KW-1185">Reference proteome</keyword>
<sequence length="152" mass="16588">MTTDRWSQRNQLLNRFLGCISRGTHRLIRDLSLDESTDGHIVCEGRSLNYYGVQLAILEAQRFREMHPAAGRITLVLRVGESLLDLSISGSEPMTDDCTPNPQGTGCHRDKKLAVTTSAPATAKLAKSFGTSEHATQSDTNRQSKALAACAT</sequence>
<dbReference type="EMBL" id="VWOX01000043">
    <property type="protein sequence ID" value="KAA5535665.1"/>
    <property type="molecule type" value="Genomic_DNA"/>
</dbReference>
<evidence type="ECO:0000313" key="3">
    <source>
        <dbReference type="Proteomes" id="UP000324479"/>
    </source>
</evidence>
<evidence type="ECO:0008006" key="4">
    <source>
        <dbReference type="Google" id="ProtNLM"/>
    </source>
</evidence>
<comment type="caution">
    <text evidence="2">The sequence shown here is derived from an EMBL/GenBank/DDBJ whole genome shotgun (WGS) entry which is preliminary data.</text>
</comment>
<name>A0A5M6CRB7_9BACT</name>
<reference evidence="2 3" key="1">
    <citation type="submission" date="2019-08" db="EMBL/GenBank/DDBJ databases">
        <authorList>
            <person name="Dhanesh K."/>
            <person name="Kumar G."/>
            <person name="Sasikala C."/>
            <person name="Venkata Ramana C."/>
        </authorList>
    </citation>
    <scope>NUCLEOTIDE SEQUENCE [LARGE SCALE GENOMIC DNA]</scope>
    <source>
        <strain evidence="2 3">JC645</strain>
    </source>
</reference>
<organism evidence="2 3">
    <name type="scientific">Roseiconus nitratireducens</name>
    <dbReference type="NCBI Taxonomy" id="2605748"/>
    <lineage>
        <taxon>Bacteria</taxon>
        <taxon>Pseudomonadati</taxon>
        <taxon>Planctomycetota</taxon>
        <taxon>Planctomycetia</taxon>
        <taxon>Pirellulales</taxon>
        <taxon>Pirellulaceae</taxon>
        <taxon>Roseiconus</taxon>
    </lineage>
</organism>
<dbReference type="AlphaFoldDB" id="A0A5M6CRB7"/>